<evidence type="ECO:0000256" key="1">
    <source>
        <dbReference type="ARBA" id="ARBA00005054"/>
    </source>
</evidence>
<comment type="caution">
    <text evidence="6">The sequence shown here is derived from an EMBL/GenBank/DDBJ whole genome shotgun (WGS) entry which is preliminary data.</text>
</comment>
<dbReference type="Pfam" id="PF00551">
    <property type="entry name" value="Formyl_trans_N"/>
    <property type="match status" value="1"/>
</dbReference>
<protein>
    <recommendedName>
        <fullName evidence="2">phosphoribosylglycinamide formyltransferase 1</fullName>
        <ecNumber evidence="2">2.1.2.2</ecNumber>
    </recommendedName>
</protein>
<evidence type="ECO:0000256" key="3">
    <source>
        <dbReference type="ARBA" id="ARBA00022679"/>
    </source>
</evidence>
<dbReference type="GO" id="GO:0006189">
    <property type="term" value="P:'de novo' IMP biosynthetic process"/>
    <property type="evidence" value="ECO:0007669"/>
    <property type="project" value="TreeGrafter"/>
</dbReference>
<dbReference type="Gene3D" id="3.40.50.170">
    <property type="entry name" value="Formyl transferase, N-terminal domain"/>
    <property type="match status" value="1"/>
</dbReference>
<dbReference type="EC" id="2.1.2.2" evidence="2"/>
<evidence type="ECO:0000259" key="5">
    <source>
        <dbReference type="Pfam" id="PF00551"/>
    </source>
</evidence>
<keyword evidence="4" id="KW-0658">Purine biosynthesis</keyword>
<name>A0A837IKX0_9BACT</name>
<evidence type="ECO:0000256" key="2">
    <source>
        <dbReference type="ARBA" id="ARBA00012254"/>
    </source>
</evidence>
<dbReference type="GO" id="GO:0005737">
    <property type="term" value="C:cytoplasm"/>
    <property type="evidence" value="ECO:0007669"/>
    <property type="project" value="TreeGrafter"/>
</dbReference>
<dbReference type="AlphaFoldDB" id="A0A837IKX0"/>
<sequence length="235" mass="25826">MLVSGGGTTMREILRAVESGLLSRVEPVLVIASKPDAGGIEKALAEGMLKENVLVLRPKAYSSPETFGEAILLECRKRGVDFIGQYGWLPKTPANVVEAYQGMMTNQHPGPLDPGRPDFGGPGMYGRRVHCARLYFVRRAERDFCTEATVQRVAPEFDKGAILGRITIPINPGDDVATLQEKVLPQEHRLQIETLLAFSEGRVRELIRSEPLVREGEHTILAEAKQVAGILFPRG</sequence>
<dbReference type="SUPFAM" id="SSF53328">
    <property type="entry name" value="Formyltransferase"/>
    <property type="match status" value="1"/>
</dbReference>
<organism evidence="6 7">
    <name type="scientific">Candidatus Yanofskybacteria bacterium GW2011_GWC1_48_11</name>
    <dbReference type="NCBI Taxonomy" id="1619027"/>
    <lineage>
        <taxon>Bacteria</taxon>
        <taxon>Candidatus Yanofskyibacteriota</taxon>
    </lineage>
</organism>
<dbReference type="InterPro" id="IPR036477">
    <property type="entry name" value="Formyl_transf_N_sf"/>
</dbReference>
<evidence type="ECO:0000313" key="7">
    <source>
        <dbReference type="Proteomes" id="UP000034462"/>
    </source>
</evidence>
<evidence type="ECO:0000256" key="4">
    <source>
        <dbReference type="ARBA" id="ARBA00022755"/>
    </source>
</evidence>
<reference evidence="6 7" key="1">
    <citation type="journal article" date="2015" name="Nature">
        <title>rRNA introns, odd ribosomes, and small enigmatic genomes across a large radiation of phyla.</title>
        <authorList>
            <person name="Brown C.T."/>
            <person name="Hug L.A."/>
            <person name="Thomas B.C."/>
            <person name="Sharon I."/>
            <person name="Castelle C.J."/>
            <person name="Singh A."/>
            <person name="Wilkins M.J."/>
            <person name="Williams K.H."/>
            <person name="Banfield J.F."/>
        </authorList>
    </citation>
    <scope>NUCLEOTIDE SEQUENCE [LARGE SCALE GENOMIC DNA]</scope>
</reference>
<feature type="domain" description="Formyl transferase N-terminal" evidence="5">
    <location>
        <begin position="2"/>
        <end position="194"/>
    </location>
</feature>
<gene>
    <name evidence="6" type="ORF">UY25_C0004G0061</name>
</gene>
<proteinExistence type="predicted"/>
<dbReference type="EMBL" id="LCPH01000004">
    <property type="protein sequence ID" value="KKU93021.1"/>
    <property type="molecule type" value="Genomic_DNA"/>
</dbReference>
<dbReference type="GO" id="GO:0004644">
    <property type="term" value="F:phosphoribosylglycinamide formyltransferase activity"/>
    <property type="evidence" value="ECO:0007669"/>
    <property type="project" value="UniProtKB-EC"/>
</dbReference>
<evidence type="ECO:0000313" key="6">
    <source>
        <dbReference type="EMBL" id="KKU93021.1"/>
    </source>
</evidence>
<comment type="pathway">
    <text evidence="1">Purine metabolism; IMP biosynthesis via de novo pathway; N(2)-formyl-N(1)-(5-phospho-D-ribosyl)glycinamide from N(1)-(5-phospho-D-ribosyl)glycinamide (10-formyl THF route): step 1/1.</text>
</comment>
<accession>A0A837IKX0</accession>
<dbReference type="Proteomes" id="UP000034462">
    <property type="component" value="Unassembled WGS sequence"/>
</dbReference>
<dbReference type="InterPro" id="IPR002376">
    <property type="entry name" value="Formyl_transf_N"/>
</dbReference>
<dbReference type="PANTHER" id="PTHR43369">
    <property type="entry name" value="PHOSPHORIBOSYLGLYCINAMIDE FORMYLTRANSFERASE"/>
    <property type="match status" value="1"/>
</dbReference>
<keyword evidence="3 6" id="KW-0808">Transferase</keyword>
<dbReference type="PANTHER" id="PTHR43369:SF2">
    <property type="entry name" value="PHOSPHORIBOSYLGLYCINAMIDE FORMYLTRANSFERASE"/>
    <property type="match status" value="1"/>
</dbReference>